<reference evidence="3" key="1">
    <citation type="submission" date="2020-10" db="EMBL/GenBank/DDBJ databases">
        <authorList>
            <person name="Gilroy R."/>
        </authorList>
    </citation>
    <scope>NUCLEOTIDE SEQUENCE</scope>
    <source>
        <strain evidence="3">CHK191-8634</strain>
    </source>
</reference>
<name>A0A9D1IV90_9CLOT</name>
<accession>A0A9D1IV90</accession>
<dbReference type="PANTHER" id="PTHR46825:SF8">
    <property type="entry name" value="BETA-LACTAMASE-RELATED"/>
    <property type="match status" value="1"/>
</dbReference>
<feature type="domain" description="Beta-lactamase-related" evidence="2">
    <location>
        <begin position="46"/>
        <end position="356"/>
    </location>
</feature>
<protein>
    <submittedName>
        <fullName evidence="3">Beta-lactamase family protein</fullName>
    </submittedName>
</protein>
<gene>
    <name evidence="3" type="ORF">IAB67_07735</name>
</gene>
<dbReference type="EMBL" id="DVMR01000058">
    <property type="protein sequence ID" value="HIU44168.1"/>
    <property type="molecule type" value="Genomic_DNA"/>
</dbReference>
<sequence>MKQKLSLLLTALLLMSVLTACGTQTSAVSPFRKLGDDALAQSIGQAAQAFYDEQQPVGLSVGVIRDGRVQFFNYGVKSEGGSAVTENTRFELGGVSQAMAGTVLGTLSSVETLNIRTTNTVQEFMPYFDLPTYDDEPIQWWHLSAHVSGLPALPDNIEPTGDNPFADYSAADLREYLSQAELLSEPGTEYLYSDLGAGFLGYALSYAMRTPYEYLLQARLIWPLGMSNTAIFLTEEQEEARAMPHDASGQPVSQWDYAALQSAGGVKSTTYDLMLYLAANMGQIPVETETLVQGMQEAQKVWFDDGETVVGLGLRHGESAGKQVLWQSGMTGGYGSYIGFVPETGTGVAVLCNSAIDVEEIGAQILSLMQE</sequence>
<dbReference type="PROSITE" id="PS51257">
    <property type="entry name" value="PROKAR_LIPOPROTEIN"/>
    <property type="match status" value="1"/>
</dbReference>
<dbReference type="Proteomes" id="UP000824073">
    <property type="component" value="Unassembled WGS sequence"/>
</dbReference>
<dbReference type="InterPro" id="IPR050491">
    <property type="entry name" value="AmpC-like"/>
</dbReference>
<dbReference type="InterPro" id="IPR001466">
    <property type="entry name" value="Beta-lactam-related"/>
</dbReference>
<feature type="chain" id="PRO_5039424280" evidence="1">
    <location>
        <begin position="21"/>
        <end position="371"/>
    </location>
</feature>
<proteinExistence type="predicted"/>
<evidence type="ECO:0000313" key="4">
    <source>
        <dbReference type="Proteomes" id="UP000824073"/>
    </source>
</evidence>
<organism evidence="3 4">
    <name type="scientific">Candidatus Ventrousia excrementavium</name>
    <dbReference type="NCBI Taxonomy" id="2840961"/>
    <lineage>
        <taxon>Bacteria</taxon>
        <taxon>Bacillati</taxon>
        <taxon>Bacillota</taxon>
        <taxon>Clostridia</taxon>
        <taxon>Eubacteriales</taxon>
        <taxon>Clostridiaceae</taxon>
        <taxon>Clostridiaceae incertae sedis</taxon>
        <taxon>Candidatus Ventrousia</taxon>
    </lineage>
</organism>
<dbReference type="AlphaFoldDB" id="A0A9D1IV90"/>
<dbReference type="SUPFAM" id="SSF56601">
    <property type="entry name" value="beta-lactamase/transpeptidase-like"/>
    <property type="match status" value="1"/>
</dbReference>
<dbReference type="PANTHER" id="PTHR46825">
    <property type="entry name" value="D-ALANYL-D-ALANINE-CARBOXYPEPTIDASE/ENDOPEPTIDASE AMPH"/>
    <property type="match status" value="1"/>
</dbReference>
<evidence type="ECO:0000256" key="1">
    <source>
        <dbReference type="SAM" id="SignalP"/>
    </source>
</evidence>
<keyword evidence="1" id="KW-0732">Signal</keyword>
<dbReference type="Gene3D" id="3.40.710.10">
    <property type="entry name" value="DD-peptidase/beta-lactamase superfamily"/>
    <property type="match status" value="1"/>
</dbReference>
<evidence type="ECO:0000259" key="2">
    <source>
        <dbReference type="Pfam" id="PF00144"/>
    </source>
</evidence>
<feature type="signal peptide" evidence="1">
    <location>
        <begin position="1"/>
        <end position="20"/>
    </location>
</feature>
<comment type="caution">
    <text evidence="3">The sequence shown here is derived from an EMBL/GenBank/DDBJ whole genome shotgun (WGS) entry which is preliminary data.</text>
</comment>
<evidence type="ECO:0000313" key="3">
    <source>
        <dbReference type="EMBL" id="HIU44168.1"/>
    </source>
</evidence>
<dbReference type="Pfam" id="PF00144">
    <property type="entry name" value="Beta-lactamase"/>
    <property type="match status" value="1"/>
</dbReference>
<dbReference type="InterPro" id="IPR012338">
    <property type="entry name" value="Beta-lactam/transpept-like"/>
</dbReference>
<reference evidence="3" key="2">
    <citation type="journal article" date="2021" name="PeerJ">
        <title>Extensive microbial diversity within the chicken gut microbiome revealed by metagenomics and culture.</title>
        <authorList>
            <person name="Gilroy R."/>
            <person name="Ravi A."/>
            <person name="Getino M."/>
            <person name="Pursley I."/>
            <person name="Horton D.L."/>
            <person name="Alikhan N.F."/>
            <person name="Baker D."/>
            <person name="Gharbi K."/>
            <person name="Hall N."/>
            <person name="Watson M."/>
            <person name="Adriaenssens E.M."/>
            <person name="Foster-Nyarko E."/>
            <person name="Jarju S."/>
            <person name="Secka A."/>
            <person name="Antonio M."/>
            <person name="Oren A."/>
            <person name="Chaudhuri R.R."/>
            <person name="La Ragione R."/>
            <person name="Hildebrand F."/>
            <person name="Pallen M.J."/>
        </authorList>
    </citation>
    <scope>NUCLEOTIDE SEQUENCE</scope>
    <source>
        <strain evidence="3">CHK191-8634</strain>
    </source>
</reference>